<keyword evidence="6" id="KW-0833">Ubl conjugation pathway</keyword>
<protein>
    <recommendedName>
        <fullName evidence="2">RING-type E3 ubiquitin transferase</fullName>
        <ecNumber evidence="2">2.3.2.27</ecNumber>
    </recommendedName>
</protein>
<keyword evidence="5" id="KW-0843">Virulence</keyword>
<dbReference type="GO" id="GO:0061630">
    <property type="term" value="F:ubiquitin protein ligase activity"/>
    <property type="evidence" value="ECO:0007669"/>
    <property type="project" value="UniProtKB-EC"/>
</dbReference>
<evidence type="ECO:0000259" key="8">
    <source>
        <dbReference type="PROSITE" id="PS52053"/>
    </source>
</evidence>
<dbReference type="Gene3D" id="3.80.10.10">
    <property type="entry name" value="Ribonuclease Inhibitor"/>
    <property type="match status" value="1"/>
</dbReference>
<name>A0A7X1KYB9_9PSED</name>
<comment type="catalytic activity">
    <reaction evidence="1">
        <text>S-ubiquitinyl-[E2 ubiquitin-conjugating enzyme]-L-cysteine + [acceptor protein]-L-lysine = [E2 ubiquitin-conjugating enzyme]-L-cysteine + N(6)-ubiquitinyl-[acceptor protein]-L-lysine.</text>
        <dbReference type="EC" id="2.3.2.27"/>
    </reaction>
</comment>
<dbReference type="Pfam" id="PF20178">
    <property type="entry name" value="ToxA_N"/>
    <property type="match status" value="1"/>
</dbReference>
<evidence type="ECO:0000256" key="6">
    <source>
        <dbReference type="PROSITE-ProRule" id="PRU01398"/>
    </source>
</evidence>
<evidence type="ECO:0000256" key="4">
    <source>
        <dbReference type="ARBA" id="ARBA00022737"/>
    </source>
</evidence>
<evidence type="ECO:0000256" key="7">
    <source>
        <dbReference type="SAM" id="MobiDB-lite"/>
    </source>
</evidence>
<keyword evidence="4" id="KW-0677">Repeat</keyword>
<comment type="caution">
    <text evidence="9">The sequence shown here is derived from an EMBL/GenBank/DDBJ whole genome shotgun (WGS) entry which is preliminary data.</text>
</comment>
<comment type="similarity">
    <text evidence="6">Belongs to the LRR-containing bacterial E3 ligase family.</text>
</comment>
<dbReference type="EMBL" id="JACMYG010000016">
    <property type="protein sequence ID" value="MBC2691373.1"/>
    <property type="molecule type" value="Genomic_DNA"/>
</dbReference>
<dbReference type="Proteomes" id="UP000526003">
    <property type="component" value="Unassembled WGS sequence"/>
</dbReference>
<organism evidence="9 10">
    <name type="scientific">Pseudomonas kielensis</name>
    <dbReference type="NCBI Taxonomy" id="2762577"/>
    <lineage>
        <taxon>Bacteria</taxon>
        <taxon>Pseudomonadati</taxon>
        <taxon>Pseudomonadota</taxon>
        <taxon>Gammaproteobacteria</taxon>
        <taxon>Pseudomonadales</taxon>
        <taxon>Pseudomonadaceae</taxon>
        <taxon>Pseudomonas</taxon>
    </lineage>
</organism>
<sequence>MIKSEHPLPATLSRQDLKVTVDTALPLSPAQFANQLIQARWGRDIDPATAQLVTLNYAYHGHPALEGVEQGRVAHTQSLSQVVLGNYQTVGDGRFGETAFGLYTPPDIGPAVRIVAKVDEFAYVGNGNHDTYEGIYRQVDPPTYGPSTQLKIRPADFKRWVWELELKDRYRDYLDQAWPTDEVISAAPAYPLRTSVKTALVMAAYLQRQERSLSEQGLAIVLQAAGLAPQQPWAQVTLEQLQAPSRSTRQIEVARLVIYRYSATDIWSFGHPGDPRIVLCIPGNSSPLHEFADTHALRAWIVEQARDAGKKAALAAHFAEDDRVDGTFHAGVLTALEGMTIYPRQHHLQPGHGFFNDDGYWDPAEYIHLDIAPRATDPFAQWVLSMKQAARASVESIRDDAQVNRDNLSAVVEPMVQWINRYAPLALFVPGGEGLLALAGIIDAGYGLDQAVNGRDPQTQADGATRLVFGLLNALPLLRAGAVLRGEGGALEPSIHPEPAAEAPKDPGVSLAPAERSTSAPSPAAATRLTLLRGLGAPVVSLSDEALQQIAKVSTVDDDMLRLMQAGGRPPTPLLADTLSRFQLDQELASVADPATRAELFNRRYRALQDSENEWVRLFQCQYPGLPKTVVEQMLDRSGVDLAQGLDPVASRQVLKRLDAKARQYQQHVRLNRAYEGLYLRAMSNPESDTLALHTLGRLPGWPKGMRIEVLDGSISGPVLDQVGPTQGADCRRLIRVGARYLPSGVAPNAEAAMDLYTGLLAQLSEEQRAALGLHGADQAAQLRRCLADQALSRSELMHGLGRMDFGLPFDTQGLAGGGFPSTLQGSALTHETMRLQVRELYPDFTDAQADELLQREGTGAAACLDRLHNQLNQLLAQLNLWLDQTAQDIGDIQHDFLAVGDAEAAGMNEAQVQARNLEMLHADIGHEREARKELAQDLLAIWQQRAPVAGNLYSGNATQGFSINMDFEEFHSLPNLDVRFSGVRELSMRDLHLVERESLNVFLQSMPNLRSLNLERLDLRLLASEDDLQGRLPGAIVDMKGLQSLNLRSTFLVLDERSAGQLGGLKHLQKLDLSDNPLGVPPLVMGLNELQVLNLQGTGISRCPVGVAEQPYLTSLDLRDNQISRVPQAILNQAVSRDRLGLWGNPLTDEDTLLRLVEHRERTGINLWLSEPGEGYGSAQPWLAEGDPVLQQARQAVWQRLSSRPSGTALLRVIDGLSLSADFQVDYLALQARVWQLLVEADASEELWGWLCQRLESGPGDAHNPFRLFAVLENRARLYRDWVALGRPISMAGQGLPRAGEAP</sequence>
<evidence type="ECO:0000256" key="1">
    <source>
        <dbReference type="ARBA" id="ARBA00000900"/>
    </source>
</evidence>
<dbReference type="PROSITE" id="PS52053">
    <property type="entry name" value="NEL"/>
    <property type="match status" value="1"/>
</dbReference>
<accession>A0A7X1KYB9</accession>
<dbReference type="InterPro" id="IPR050216">
    <property type="entry name" value="LRR_domain-containing"/>
</dbReference>
<evidence type="ECO:0000313" key="10">
    <source>
        <dbReference type="Proteomes" id="UP000526003"/>
    </source>
</evidence>
<dbReference type="RefSeq" id="WP_185818613.1">
    <property type="nucleotide sequence ID" value="NZ_JACMYG010000016.1"/>
</dbReference>
<dbReference type="InterPro" id="IPR046673">
    <property type="entry name" value="ToxA_N"/>
</dbReference>
<dbReference type="Pfam" id="PF14496">
    <property type="entry name" value="NEL"/>
    <property type="match status" value="1"/>
</dbReference>
<feature type="domain" description="NEL" evidence="8">
    <location>
        <begin position="1175"/>
        <end position="1304"/>
    </location>
</feature>
<evidence type="ECO:0000256" key="3">
    <source>
        <dbReference type="ARBA" id="ARBA00022614"/>
    </source>
</evidence>
<dbReference type="GO" id="GO:0016567">
    <property type="term" value="P:protein ubiquitination"/>
    <property type="evidence" value="ECO:0007669"/>
    <property type="project" value="InterPro"/>
</dbReference>
<evidence type="ECO:0000313" key="9">
    <source>
        <dbReference type="EMBL" id="MBC2691373.1"/>
    </source>
</evidence>
<proteinExistence type="inferred from homology"/>
<dbReference type="PANTHER" id="PTHR48051">
    <property type="match status" value="1"/>
</dbReference>
<comment type="caution">
    <text evidence="6">Lacks conserved residue(s) required for the propagation of feature annotation.</text>
</comment>
<keyword evidence="6" id="KW-0964">Secreted</keyword>
<dbReference type="EC" id="2.3.2.27" evidence="2"/>
<feature type="compositionally biased region" description="Low complexity" evidence="7">
    <location>
        <begin position="512"/>
        <end position="523"/>
    </location>
</feature>
<dbReference type="PANTHER" id="PTHR48051:SF1">
    <property type="entry name" value="RAS SUPPRESSOR PROTEIN 1"/>
    <property type="match status" value="1"/>
</dbReference>
<gene>
    <name evidence="9" type="ORF">H7995_16355</name>
</gene>
<dbReference type="SUPFAM" id="SSF52058">
    <property type="entry name" value="L domain-like"/>
    <property type="match status" value="1"/>
</dbReference>
<feature type="region of interest" description="Disordered" evidence="7">
    <location>
        <begin position="491"/>
        <end position="523"/>
    </location>
</feature>
<dbReference type="GO" id="GO:0005576">
    <property type="term" value="C:extracellular region"/>
    <property type="evidence" value="ECO:0007669"/>
    <property type="project" value="UniProtKB-UniRule"/>
</dbReference>
<keyword evidence="10" id="KW-1185">Reference proteome</keyword>
<keyword evidence="3" id="KW-0433">Leucine-rich repeat</keyword>
<evidence type="ECO:0000256" key="5">
    <source>
        <dbReference type="ARBA" id="ARBA00023026"/>
    </source>
</evidence>
<dbReference type="InterPro" id="IPR029487">
    <property type="entry name" value="NEL_dom"/>
</dbReference>
<keyword evidence="6" id="KW-1035">Host cytoplasm</keyword>
<dbReference type="InterPro" id="IPR032675">
    <property type="entry name" value="LRR_dom_sf"/>
</dbReference>
<dbReference type="GO" id="GO:0005737">
    <property type="term" value="C:cytoplasm"/>
    <property type="evidence" value="ECO:0007669"/>
    <property type="project" value="TreeGrafter"/>
</dbReference>
<reference evidence="9 10" key="1">
    <citation type="submission" date="2020-08" db="EMBL/GenBank/DDBJ databases">
        <title>Pseudomonas sp. nov.</title>
        <authorList>
            <person name="Gieschler S."/>
            <person name="Fiedler G."/>
            <person name="Brinks E."/>
            <person name="Boehnlein C."/>
            <person name="Franz C.M.A.P."/>
            <person name="Kabisch J."/>
        </authorList>
    </citation>
    <scope>NUCLEOTIDE SEQUENCE [LARGE SCALE GENOMIC DNA]</scope>
    <source>
        <strain evidence="9 10">MBT-1</strain>
    </source>
</reference>
<evidence type="ECO:0000256" key="2">
    <source>
        <dbReference type="ARBA" id="ARBA00012483"/>
    </source>
</evidence>